<dbReference type="PANTHER" id="PTHR37317">
    <property type="entry name" value="BLR8090 PROTEIN"/>
    <property type="match status" value="1"/>
</dbReference>
<feature type="domain" description="Treble clef zinc finger" evidence="1">
    <location>
        <begin position="79"/>
        <end position="138"/>
    </location>
</feature>
<evidence type="ECO:0000259" key="1">
    <source>
        <dbReference type="Pfam" id="PF14311"/>
    </source>
</evidence>
<keyword evidence="3" id="KW-1185">Reference proteome</keyword>
<evidence type="ECO:0000313" key="3">
    <source>
        <dbReference type="Proteomes" id="UP001206483"/>
    </source>
</evidence>
<feature type="domain" description="Treble clef zinc finger" evidence="1">
    <location>
        <begin position="2"/>
        <end position="59"/>
    </location>
</feature>
<dbReference type="RefSeq" id="WP_253804229.1">
    <property type="nucleotide sequence ID" value="NZ_BAAAUB010000029.1"/>
</dbReference>
<proteinExistence type="predicted"/>
<protein>
    <recommendedName>
        <fullName evidence="1">Treble clef zinc finger domain-containing protein</fullName>
    </recommendedName>
</protein>
<gene>
    <name evidence="2" type="ORF">FHR36_007124</name>
</gene>
<dbReference type="PANTHER" id="PTHR37317:SF1">
    <property type="entry name" value="ZINC-RIBBON DOMAIN-CONTAINING PROTEIN-RELATED"/>
    <property type="match status" value="1"/>
</dbReference>
<sequence>MAAQFHPTLNGALTPDQVPYSWKERVWWQCPDVPDHAWKATPNNRTKKTKPTGCGPCRSKRLRGDVPFERSLEGRFPQIAAELNAEASGFKASEILAGAKVEATWTCPKALGHPDYPMPVNSRTNPGQMQGCPSCAGKRLSPERSLAAVAPAVAKEFLSAVNGTTPADVFSQDNRRYIWTCSEFPQHRWAASPNNRVGKGSGCPYCSGSRVWELNRLSSSRPDLVAQWDYERNGALTPDSVSIGSSRKVHWKCPEGSDHRWPARVYKRTSGQGCPFCAGHEVSETTSLLALREDLAAQLDAERSGISAAELTLGSNRKVWWICPLQPAEHTWEAVVLNRTFNGTGCPECNLPGTSAQEIRLAAELGVVLPVDFDHHRIQTEQRTNLVDIWIPSLDLVLEFDGSYWHDSTEKIDAEKSERLLTKVRYVVRVREHPLTALDPSRDVVIPFRAPAEVAAGIVLDHLVSLGVIPASKAEEYRSQPGPRASDRAEYRLAELRSRAAERRAAKAADRQSAYVLHDFNEHELDDADPLRLW</sequence>
<name>A0ABT1J902_9ACTN</name>
<dbReference type="EMBL" id="JAMZDX010000008">
    <property type="protein sequence ID" value="MCP2313925.1"/>
    <property type="molecule type" value="Genomic_DNA"/>
</dbReference>
<feature type="domain" description="Treble clef zinc finger" evidence="1">
    <location>
        <begin position="154"/>
        <end position="208"/>
    </location>
</feature>
<dbReference type="Proteomes" id="UP001206483">
    <property type="component" value="Unassembled WGS sequence"/>
</dbReference>
<dbReference type="Gene3D" id="3.40.960.10">
    <property type="entry name" value="VSR Endonuclease"/>
    <property type="match status" value="1"/>
</dbReference>
<feature type="domain" description="Treble clef zinc finger" evidence="1">
    <location>
        <begin position="295"/>
        <end position="350"/>
    </location>
</feature>
<accession>A0ABT1J902</accession>
<dbReference type="InterPro" id="IPR025487">
    <property type="entry name" value="DUF4379"/>
</dbReference>
<evidence type="ECO:0000313" key="2">
    <source>
        <dbReference type="EMBL" id="MCP2313925.1"/>
    </source>
</evidence>
<organism evidence="2 3">
    <name type="scientific">Kitasatospora paracochleata</name>
    <dbReference type="NCBI Taxonomy" id="58354"/>
    <lineage>
        <taxon>Bacteria</taxon>
        <taxon>Bacillati</taxon>
        <taxon>Actinomycetota</taxon>
        <taxon>Actinomycetes</taxon>
        <taxon>Kitasatosporales</taxon>
        <taxon>Streptomycetaceae</taxon>
        <taxon>Kitasatospora</taxon>
    </lineage>
</organism>
<dbReference type="Pfam" id="PF14311">
    <property type="entry name" value="DUF4379"/>
    <property type="match status" value="5"/>
</dbReference>
<feature type="domain" description="Treble clef zinc finger" evidence="1">
    <location>
        <begin position="224"/>
        <end position="280"/>
    </location>
</feature>
<comment type="caution">
    <text evidence="2">The sequence shown here is derived from an EMBL/GenBank/DDBJ whole genome shotgun (WGS) entry which is preliminary data.</text>
</comment>
<reference evidence="2 3" key="1">
    <citation type="submission" date="2022-06" db="EMBL/GenBank/DDBJ databases">
        <title>Sequencing the genomes of 1000 actinobacteria strains.</title>
        <authorList>
            <person name="Klenk H.-P."/>
        </authorList>
    </citation>
    <scope>NUCLEOTIDE SEQUENCE [LARGE SCALE GENOMIC DNA]</scope>
    <source>
        <strain evidence="2 3">DSM 41656</strain>
    </source>
</reference>